<dbReference type="OrthoDB" id="686198at2759"/>
<name>A0A7J7MQH9_9MAGN</name>
<comment type="caution">
    <text evidence="1">The sequence shown here is derived from an EMBL/GenBank/DDBJ whole genome shotgun (WGS) entry which is preliminary data.</text>
</comment>
<dbReference type="Proteomes" id="UP000541444">
    <property type="component" value="Unassembled WGS sequence"/>
</dbReference>
<dbReference type="AlphaFoldDB" id="A0A7J7MQH9"/>
<evidence type="ECO:0000313" key="2">
    <source>
        <dbReference type="Proteomes" id="UP000541444"/>
    </source>
</evidence>
<gene>
    <name evidence="1" type="ORF">GIB67_041602</name>
</gene>
<evidence type="ECO:0008006" key="3">
    <source>
        <dbReference type="Google" id="ProtNLM"/>
    </source>
</evidence>
<proteinExistence type="predicted"/>
<accession>A0A7J7MQH9</accession>
<keyword evidence="2" id="KW-1185">Reference proteome</keyword>
<organism evidence="1 2">
    <name type="scientific">Kingdonia uniflora</name>
    <dbReference type="NCBI Taxonomy" id="39325"/>
    <lineage>
        <taxon>Eukaryota</taxon>
        <taxon>Viridiplantae</taxon>
        <taxon>Streptophyta</taxon>
        <taxon>Embryophyta</taxon>
        <taxon>Tracheophyta</taxon>
        <taxon>Spermatophyta</taxon>
        <taxon>Magnoliopsida</taxon>
        <taxon>Ranunculales</taxon>
        <taxon>Circaeasteraceae</taxon>
        <taxon>Kingdonia</taxon>
    </lineage>
</organism>
<protein>
    <recommendedName>
        <fullName evidence="3">Myb/SANT-like domain-containing protein</fullName>
    </recommendedName>
</protein>
<dbReference type="EMBL" id="JACGCM010001281">
    <property type="protein sequence ID" value="KAF6157141.1"/>
    <property type="molecule type" value="Genomic_DNA"/>
</dbReference>
<evidence type="ECO:0000313" key="1">
    <source>
        <dbReference type="EMBL" id="KAF6157141.1"/>
    </source>
</evidence>
<reference evidence="1 2" key="1">
    <citation type="journal article" date="2020" name="IScience">
        <title>Genome Sequencing of the Endangered Kingdonia uniflora (Circaeasteraceae, Ranunculales) Reveals Potential Mechanisms of Evolutionary Specialization.</title>
        <authorList>
            <person name="Sun Y."/>
            <person name="Deng T."/>
            <person name="Zhang A."/>
            <person name="Moore M.J."/>
            <person name="Landis J.B."/>
            <person name="Lin N."/>
            <person name="Zhang H."/>
            <person name="Zhang X."/>
            <person name="Huang J."/>
            <person name="Zhang X."/>
            <person name="Sun H."/>
            <person name="Wang H."/>
        </authorList>
    </citation>
    <scope>NUCLEOTIDE SEQUENCE [LARGE SCALE GENOMIC DNA]</scope>
    <source>
        <strain evidence="1">TB1705</strain>
        <tissue evidence="1">Leaf</tissue>
    </source>
</reference>
<sequence length="206" mass="23527">MSNFVEESEMLVIAAASSVVLGVNAYKKYILDSSMGPYVNKVVERNDYMNSILSNDSKFVKRYKYLVENHKDFIHNGGNQPQVTVDSRFTTYFEKELKGFNELLNKSGFEWDYMKSTVSVPATCWDELLSDKDGAHRETNFIVDHITGMRPGVAYLDLELEVDLFSNYSIGGVDTEDINDVYCPDMSRLMDEDEHLEDIEENPSVP</sequence>